<dbReference type="Proteomes" id="UP000663720">
    <property type="component" value="Chromosome"/>
</dbReference>
<gene>
    <name evidence="1" type="ORF">dnl_57500</name>
</gene>
<dbReference type="KEGG" id="dli:dnl_57500"/>
<dbReference type="Pfam" id="PF18506">
    <property type="entry name" value="RelB-like"/>
    <property type="match status" value="1"/>
</dbReference>
<keyword evidence="2" id="KW-1185">Reference proteome</keyword>
<dbReference type="InterPro" id="IPR049537">
    <property type="entry name" value="RelB-like"/>
</dbReference>
<evidence type="ECO:0000313" key="1">
    <source>
        <dbReference type="EMBL" id="QTA83350.1"/>
    </source>
</evidence>
<dbReference type="EMBL" id="CP061799">
    <property type="protein sequence ID" value="QTA83350.1"/>
    <property type="molecule type" value="Genomic_DNA"/>
</dbReference>
<evidence type="ECO:0008006" key="3">
    <source>
        <dbReference type="Google" id="ProtNLM"/>
    </source>
</evidence>
<accession>A0A975BDZ8</accession>
<proteinExistence type="predicted"/>
<protein>
    <recommendedName>
        <fullName evidence="3">Prevent-host-death family protein</fullName>
    </recommendedName>
</protein>
<name>A0A975BDZ8_9BACT</name>
<reference evidence="1" key="1">
    <citation type="journal article" date="2021" name="Microb. Physiol.">
        <title>Proteogenomic Insights into the Physiology of Marine, Sulfate-Reducing, Filamentous Desulfonema limicola and Desulfonema magnum.</title>
        <authorList>
            <person name="Schnaars V."/>
            <person name="Wohlbrand L."/>
            <person name="Scheve S."/>
            <person name="Hinrichs C."/>
            <person name="Reinhardt R."/>
            <person name="Rabus R."/>
        </authorList>
    </citation>
    <scope>NUCLEOTIDE SEQUENCE</scope>
    <source>
        <strain evidence="1">5ac10</strain>
    </source>
</reference>
<dbReference type="AlphaFoldDB" id="A0A975BDZ8"/>
<dbReference type="RefSeq" id="WP_207689216.1">
    <property type="nucleotide sequence ID" value="NZ_CP061799.1"/>
</dbReference>
<sequence>MINLNKLNIQYVTDYKGNRTSVLLPISEFEELLADIEDLAIAAERRDEPVISHKQLLAELKQDGH</sequence>
<organism evidence="1 2">
    <name type="scientific">Desulfonema limicola</name>
    <dbReference type="NCBI Taxonomy" id="45656"/>
    <lineage>
        <taxon>Bacteria</taxon>
        <taxon>Pseudomonadati</taxon>
        <taxon>Thermodesulfobacteriota</taxon>
        <taxon>Desulfobacteria</taxon>
        <taxon>Desulfobacterales</taxon>
        <taxon>Desulfococcaceae</taxon>
        <taxon>Desulfonema</taxon>
    </lineage>
</organism>
<evidence type="ECO:0000313" key="2">
    <source>
        <dbReference type="Proteomes" id="UP000663720"/>
    </source>
</evidence>